<name>A0ABW1YVF9_9RHOB</name>
<proteinExistence type="predicted"/>
<accession>A0ABW1YVF9</accession>
<dbReference type="InterPro" id="IPR038461">
    <property type="entry name" value="Schlafen_AlbA_2_dom_sf"/>
</dbReference>
<dbReference type="Gene3D" id="3.30.950.30">
    <property type="entry name" value="Schlafen, AAA domain"/>
    <property type="match status" value="1"/>
</dbReference>
<sequence>MPHELPPDLGNALQFSTEVLDVEFKRSLPLRENIGKAKLAKEICALATHGGGWIVLGREDDGSYPDAIPTEIITVDQDQVNQIAAAYLQPAPHCTVSKQQPEGVAFAVPVIWVPPCGTSPVCAKKNGPDDERGRTQGVTKGIHYTRKAGPVSAPIESPDEWQDVIRHCVLSDKASLLGALSTMIEQPRPTPETVEESVFEADFEHTVGKWKEEAQEHPYEVDLSNCFVGYGFHLVDAEPATTDQIAECLRQRPHDARGGHVFFESNYNTPYRPFVIEVAGHDGLEVHVNTADFDHRAVWRLSEWLSGTEAISYWEDTAWIKDAVEHSSSLTWERGQHIWIAQQVSYANSFLATVKHIADYFDFTGDVRIRVLFSGLSGRNLRSTNIGVYYSMDYRARQNTKQIDFVLKASDLAAETRSSAIASIIQPMNKLTQGPVVNAESVVRSLRAN</sequence>
<protein>
    <submittedName>
        <fullName evidence="1">Helix-turn-helix domain-containing protein</fullName>
    </submittedName>
</protein>
<dbReference type="EMBL" id="JBHSWA010000001">
    <property type="protein sequence ID" value="MFC6641157.1"/>
    <property type="molecule type" value="Genomic_DNA"/>
</dbReference>
<evidence type="ECO:0000313" key="1">
    <source>
        <dbReference type="EMBL" id="MFC6641157.1"/>
    </source>
</evidence>
<evidence type="ECO:0000313" key="2">
    <source>
        <dbReference type="Proteomes" id="UP001596403"/>
    </source>
</evidence>
<gene>
    <name evidence="1" type="ORF">ACFQAU_04720</name>
</gene>
<dbReference type="Proteomes" id="UP001596403">
    <property type="component" value="Unassembled WGS sequence"/>
</dbReference>
<reference evidence="2" key="1">
    <citation type="journal article" date="2019" name="Int. J. Syst. Evol. Microbiol.">
        <title>The Global Catalogue of Microorganisms (GCM) 10K type strain sequencing project: providing services to taxonomists for standard genome sequencing and annotation.</title>
        <authorList>
            <consortium name="The Broad Institute Genomics Platform"/>
            <consortium name="The Broad Institute Genome Sequencing Center for Infectious Disease"/>
            <person name="Wu L."/>
            <person name="Ma J."/>
        </authorList>
    </citation>
    <scope>NUCLEOTIDE SEQUENCE [LARGE SCALE GENOMIC DNA]</scope>
    <source>
        <strain evidence="2">NBRC 111368</strain>
    </source>
</reference>
<dbReference type="RefSeq" id="WP_132446673.1">
    <property type="nucleotide sequence ID" value="NZ_JBHSWA010000001.1"/>
</dbReference>
<keyword evidence="2" id="KW-1185">Reference proteome</keyword>
<organism evidence="1 2">
    <name type="scientific">Sulfitobacter profundi</name>
    <dbReference type="NCBI Taxonomy" id="2679961"/>
    <lineage>
        <taxon>Bacteria</taxon>
        <taxon>Pseudomonadati</taxon>
        <taxon>Pseudomonadota</taxon>
        <taxon>Alphaproteobacteria</taxon>
        <taxon>Rhodobacterales</taxon>
        <taxon>Roseobacteraceae</taxon>
        <taxon>Sulfitobacter</taxon>
    </lineage>
</organism>
<comment type="caution">
    <text evidence="1">The sequence shown here is derived from an EMBL/GenBank/DDBJ whole genome shotgun (WGS) entry which is preliminary data.</text>
</comment>